<gene>
    <name evidence="2" type="ORF">FHU33_3204</name>
</gene>
<evidence type="ECO:0000256" key="1">
    <source>
        <dbReference type="SAM" id="SignalP"/>
    </source>
</evidence>
<dbReference type="Pfam" id="PF03640">
    <property type="entry name" value="Lipoprotein_15"/>
    <property type="match status" value="1"/>
</dbReference>
<evidence type="ECO:0000313" key="2">
    <source>
        <dbReference type="EMBL" id="TQN43740.1"/>
    </source>
</evidence>
<organism evidence="2 3">
    <name type="scientific">Blastococcus colisei</name>
    <dbReference type="NCBI Taxonomy" id="1564162"/>
    <lineage>
        <taxon>Bacteria</taxon>
        <taxon>Bacillati</taxon>
        <taxon>Actinomycetota</taxon>
        <taxon>Actinomycetes</taxon>
        <taxon>Geodermatophilales</taxon>
        <taxon>Geodermatophilaceae</taxon>
        <taxon>Blastococcus</taxon>
    </lineage>
</organism>
<sequence length="168" mass="16776">MSRRPRAAALLLLPVLAAGCGGADTAAAGDPLLPQDAASAAEVGLVDVPGLGGVLADGEGFVLYMFPPDVRARVTCTGPCAGSWPPLAVADGVIPAGGDGIDAELLGTLPDPNTGGQIVTYGGYPLYRYAGDVDPSTAHGQALLLNGAPWYVLDASGQPLTTDPRATP</sequence>
<dbReference type="GO" id="GO:0043448">
    <property type="term" value="P:alkane catabolic process"/>
    <property type="evidence" value="ECO:0007669"/>
    <property type="project" value="TreeGrafter"/>
</dbReference>
<comment type="caution">
    <text evidence="2">The sequence shown here is derived from an EMBL/GenBank/DDBJ whole genome shotgun (WGS) entry which is preliminary data.</text>
</comment>
<dbReference type="Proteomes" id="UP000319865">
    <property type="component" value="Unassembled WGS sequence"/>
</dbReference>
<dbReference type="PANTHER" id="PTHR39335">
    <property type="entry name" value="BLL4220 PROTEIN"/>
    <property type="match status" value="1"/>
</dbReference>
<dbReference type="EMBL" id="VFQE01000001">
    <property type="protein sequence ID" value="TQN43740.1"/>
    <property type="molecule type" value="Genomic_DNA"/>
</dbReference>
<dbReference type="RefSeq" id="WP_170182480.1">
    <property type="nucleotide sequence ID" value="NZ_VFQE01000001.1"/>
</dbReference>
<feature type="chain" id="PRO_5022159997" evidence="1">
    <location>
        <begin position="24"/>
        <end position="168"/>
    </location>
</feature>
<reference evidence="2 3" key="1">
    <citation type="submission" date="2019-06" db="EMBL/GenBank/DDBJ databases">
        <title>Sequencing the genomes of 1000 actinobacteria strains.</title>
        <authorList>
            <person name="Klenk H.-P."/>
        </authorList>
    </citation>
    <scope>NUCLEOTIDE SEQUENCE [LARGE SCALE GENOMIC DNA]</scope>
    <source>
        <strain evidence="2 3">DSM 46837</strain>
    </source>
</reference>
<name>A0A543PI41_9ACTN</name>
<keyword evidence="1" id="KW-0732">Signal</keyword>
<evidence type="ECO:0000313" key="3">
    <source>
        <dbReference type="Proteomes" id="UP000319865"/>
    </source>
</evidence>
<dbReference type="PROSITE" id="PS51257">
    <property type="entry name" value="PROKAR_LIPOPROTEIN"/>
    <property type="match status" value="1"/>
</dbReference>
<feature type="signal peptide" evidence="1">
    <location>
        <begin position="1"/>
        <end position="23"/>
    </location>
</feature>
<accession>A0A543PI41</accession>
<protein>
    <submittedName>
        <fullName evidence="2">Putative lipoprotein with Yx(FWY)xxD motif</fullName>
    </submittedName>
</protein>
<proteinExistence type="predicted"/>
<keyword evidence="3" id="KW-1185">Reference proteome</keyword>
<dbReference type="InterPro" id="IPR005297">
    <property type="entry name" value="Lipoprotein_repeat"/>
</dbReference>
<dbReference type="AlphaFoldDB" id="A0A543PI41"/>
<dbReference type="PANTHER" id="PTHR39335:SF1">
    <property type="entry name" value="BLL4220 PROTEIN"/>
    <property type="match status" value="1"/>
</dbReference>
<keyword evidence="2" id="KW-0449">Lipoprotein</keyword>